<evidence type="ECO:0008006" key="3">
    <source>
        <dbReference type="Google" id="ProtNLM"/>
    </source>
</evidence>
<proteinExistence type="predicted"/>
<reference evidence="2" key="1">
    <citation type="journal article" date="2019" name="Int. J. Syst. Evol. Microbiol.">
        <title>The Global Catalogue of Microorganisms (GCM) 10K type strain sequencing project: providing services to taxonomists for standard genome sequencing and annotation.</title>
        <authorList>
            <consortium name="The Broad Institute Genomics Platform"/>
            <consortium name="The Broad Institute Genome Sequencing Center for Infectious Disease"/>
            <person name="Wu L."/>
            <person name="Ma J."/>
        </authorList>
    </citation>
    <scope>NUCLEOTIDE SEQUENCE [LARGE SCALE GENOMIC DNA]</scope>
    <source>
        <strain evidence="2">CGMCC 1.18575</strain>
    </source>
</reference>
<gene>
    <name evidence="1" type="ORF">ACFPOF_31825</name>
</gene>
<comment type="caution">
    <text evidence="1">The sequence shown here is derived from an EMBL/GenBank/DDBJ whole genome shotgun (WGS) entry which is preliminary data.</text>
</comment>
<dbReference type="EMBL" id="JBHSMI010000067">
    <property type="protein sequence ID" value="MFC5407343.1"/>
    <property type="molecule type" value="Genomic_DNA"/>
</dbReference>
<keyword evidence="2" id="KW-1185">Reference proteome</keyword>
<evidence type="ECO:0000313" key="2">
    <source>
        <dbReference type="Proteomes" id="UP001596113"/>
    </source>
</evidence>
<protein>
    <recommendedName>
        <fullName evidence="3">Butirosin biosynthesis protein H N-terminal domain-containing protein</fullName>
    </recommendedName>
</protein>
<sequence>MSFLQLPVERSPGFISECYHNIRLSIVQSEGDWFPWFYSHFDTLLYHFDGENFPIIQFEDHLNIYRSILRETPLDEQHHSVDRLIQCLHAGSYILVFLNWRYVEEFNRFGVQEDAVHETLIYGCDKENKCFLALAFETNGHRYGPFTISFAKLTEELTRLLNHAKNETRWLHHYGYPISSIVPDRQFLSAFALDTRKLFFSLNRRRIPVDSETSKTAPLSYGHHIFLGFANYFNTVNDISKHDHETWNIMIHKIMLCNKMTLNRVAYMEGTRTGSDPSLSRLILKLAESERALLLAIRSLSLKYQSKPEKGLLKEVSERFMKIYELEKKSLPLLLQFFLSNGKEK</sequence>
<organism evidence="1 2">
    <name type="scientific">Cohnella soli</name>
    <dbReference type="NCBI Taxonomy" id="425005"/>
    <lineage>
        <taxon>Bacteria</taxon>
        <taxon>Bacillati</taxon>
        <taxon>Bacillota</taxon>
        <taxon>Bacilli</taxon>
        <taxon>Bacillales</taxon>
        <taxon>Paenibacillaceae</taxon>
        <taxon>Cohnella</taxon>
    </lineage>
</organism>
<dbReference type="RefSeq" id="WP_378139924.1">
    <property type="nucleotide sequence ID" value="NZ_JBHSMI010000067.1"/>
</dbReference>
<evidence type="ECO:0000313" key="1">
    <source>
        <dbReference type="EMBL" id="MFC5407343.1"/>
    </source>
</evidence>
<name>A0ABW0I431_9BACL</name>
<accession>A0ABW0I431</accession>
<dbReference type="Proteomes" id="UP001596113">
    <property type="component" value="Unassembled WGS sequence"/>
</dbReference>